<keyword evidence="3" id="KW-1185">Reference proteome</keyword>
<dbReference type="Proteomes" id="UP001231166">
    <property type="component" value="Chromosome"/>
</dbReference>
<dbReference type="Proteomes" id="UP001066327">
    <property type="component" value="Unassembled WGS sequence"/>
</dbReference>
<sequence>MTTNLPFFSIFGAERGTNTQGDVLVSQTSDGTDLNTVWAEFLETLEIYNQHRTALASLVSYQTTRQIDAVPQSVAGAQFELASEFGVPQGNRLPNDVLKLGYGFEDYDIASRFTWKYLRDADTRQVEAVHASVLEGANRKTTTAVLSRLFDPAQGTTPEGNPEYGLYNGDGFHIPSYLGAEFDPNTDTHYLTSSSAVLDPSDVETLLEKVSGKGFNADSGRKLLILAHPNEAKVIATFRAGEPGADSVEAHFDFIPSVAAPARLVTEQIIGEQAPAQWNGLPVLGSYGDALVIESRFIPAGYVAVVASAGPNAEGNPVGFRVHANPDYQGLRIIPGSDQRYPLISSYYALGFGVGVRHRGGAAVIQVTTSTSYTAPVFPN</sequence>
<reference evidence="2" key="2">
    <citation type="submission" date="2023-07" db="EMBL/GenBank/DDBJ databases">
        <title>Genomic analysis of Rhodococcus opacus VOC-14 with glycol ethers degradation activity.</title>
        <authorList>
            <person name="Narkevich D.A."/>
            <person name="Hlushen A.M."/>
            <person name="Akhremchuk A.E."/>
            <person name="Sikolenko M.A."/>
            <person name="Valentovich L.N."/>
        </authorList>
    </citation>
    <scope>NUCLEOTIDE SEQUENCE</scope>
    <source>
        <strain evidence="2">VOC-14</strain>
    </source>
</reference>
<dbReference type="RefSeq" id="WP_269591402.1">
    <property type="nucleotide sequence ID" value="NZ_CP130953.1"/>
</dbReference>
<organism evidence="2 4">
    <name type="scientific">Rhodococcus opacus</name>
    <name type="common">Nocardia opaca</name>
    <dbReference type="NCBI Taxonomy" id="37919"/>
    <lineage>
        <taxon>Bacteria</taxon>
        <taxon>Bacillati</taxon>
        <taxon>Actinomycetota</taxon>
        <taxon>Actinomycetes</taxon>
        <taxon>Mycobacteriales</taxon>
        <taxon>Nocardiaceae</taxon>
        <taxon>Rhodococcus</taxon>
    </lineage>
</organism>
<evidence type="ECO:0000313" key="1">
    <source>
        <dbReference type="EMBL" id="MCZ4585353.1"/>
    </source>
</evidence>
<dbReference type="AlphaFoldDB" id="A0AAX3YL33"/>
<evidence type="ECO:0000313" key="3">
    <source>
        <dbReference type="Proteomes" id="UP001066327"/>
    </source>
</evidence>
<gene>
    <name evidence="1" type="ORF">O4328_16855</name>
    <name evidence="2" type="ORF">Q5707_08480</name>
</gene>
<evidence type="ECO:0000313" key="4">
    <source>
        <dbReference type="Proteomes" id="UP001231166"/>
    </source>
</evidence>
<proteinExistence type="predicted"/>
<dbReference type="EMBL" id="CP130953">
    <property type="protein sequence ID" value="WLF49006.1"/>
    <property type="molecule type" value="Genomic_DNA"/>
</dbReference>
<evidence type="ECO:0008006" key="5">
    <source>
        <dbReference type="Google" id="ProtNLM"/>
    </source>
</evidence>
<dbReference type="EMBL" id="JAPWIS010000008">
    <property type="protein sequence ID" value="MCZ4585353.1"/>
    <property type="molecule type" value="Genomic_DNA"/>
</dbReference>
<accession>A0AAX3YL33</accession>
<name>A0AAX3YL33_RHOOP</name>
<reference evidence="1" key="1">
    <citation type="submission" date="2022-12" db="EMBL/GenBank/DDBJ databases">
        <authorList>
            <person name="Krivoruchko A.V."/>
            <person name="Elkin A."/>
        </authorList>
    </citation>
    <scope>NUCLEOTIDE SEQUENCE</scope>
    <source>
        <strain evidence="1">IEGM 249</strain>
    </source>
</reference>
<protein>
    <recommendedName>
        <fullName evidence="5">Bacteriophage protein</fullName>
    </recommendedName>
</protein>
<evidence type="ECO:0000313" key="2">
    <source>
        <dbReference type="EMBL" id="WLF49006.1"/>
    </source>
</evidence>